<evidence type="ECO:0000256" key="8">
    <source>
        <dbReference type="ARBA" id="ARBA00023152"/>
    </source>
</evidence>
<dbReference type="Pfam" id="PF00113">
    <property type="entry name" value="Enolase_C"/>
    <property type="match status" value="1"/>
</dbReference>
<name>A0AAW1ARY3_CROAD</name>
<dbReference type="GO" id="GO:0006096">
    <property type="term" value="P:glycolytic process"/>
    <property type="evidence" value="ECO:0007669"/>
    <property type="project" value="UniProtKB-KW"/>
</dbReference>
<evidence type="ECO:0000256" key="7">
    <source>
        <dbReference type="ARBA" id="ARBA00022842"/>
    </source>
</evidence>
<keyword evidence="5" id="KW-0963">Cytoplasm</keyword>
<comment type="subcellular location">
    <subcellularLocation>
        <location evidence="1">Cytoplasm</location>
    </subcellularLocation>
</comment>
<dbReference type="InterPro" id="IPR000941">
    <property type="entry name" value="Enolase"/>
</dbReference>
<dbReference type="FunFam" id="3.30.390.10:FF:000001">
    <property type="entry name" value="Enolase"/>
    <property type="match status" value="1"/>
</dbReference>
<feature type="binding site" evidence="15">
    <location>
        <position position="340"/>
    </location>
    <ligand>
        <name>substrate</name>
    </ligand>
</feature>
<dbReference type="InterPro" id="IPR029017">
    <property type="entry name" value="Enolase-like_N"/>
</dbReference>
<evidence type="ECO:0000256" key="10">
    <source>
        <dbReference type="ARBA" id="ARBA00031125"/>
    </source>
</evidence>
<dbReference type="PIRSF" id="PIRSF001400">
    <property type="entry name" value="Enolase"/>
    <property type="match status" value="1"/>
</dbReference>
<dbReference type="EMBL" id="JAOTOJ010000017">
    <property type="protein sequence ID" value="KAK9392022.1"/>
    <property type="molecule type" value="Genomic_DNA"/>
</dbReference>
<evidence type="ECO:0000313" key="21">
    <source>
        <dbReference type="Proteomes" id="UP001474421"/>
    </source>
</evidence>
<dbReference type="PROSITE" id="PS00164">
    <property type="entry name" value="ENOLASE"/>
    <property type="match status" value="1"/>
</dbReference>
<dbReference type="InterPro" id="IPR020811">
    <property type="entry name" value="Enolase_N"/>
</dbReference>
<feature type="binding site" evidence="16">
    <location>
        <position position="365"/>
    </location>
    <ligand>
        <name>Mg(2+)</name>
        <dbReference type="ChEBI" id="CHEBI:18420"/>
    </ligand>
</feature>
<dbReference type="SUPFAM" id="SSF54826">
    <property type="entry name" value="Enolase N-terminal domain-like"/>
    <property type="match status" value="1"/>
</dbReference>
<dbReference type="PANTHER" id="PTHR11902">
    <property type="entry name" value="ENOLASE"/>
    <property type="match status" value="1"/>
</dbReference>
<sequence>MRKAEGARARSARAKRLSWREAPLANRRAAGQRGPANEKLQRPKTYKMSILKVHAREIFDSRGNPTVEVDLFTNKGLFRAAVPSGASTGIYEALELRDNDKTRFLGKGVSKAVEHVNKTIAPALINKNISVVEQEKIDKLMIDMDGSENKSKFGANAILGVSLAVCKAGAAEKDVPLYRHIADLAGNKEVVLPVPAFNVINGGSHAGNKLAMQEFMILPVGAESFKEAMRIGAEVYHNLKNVIKEKYGKDATNVGDEGGFAPNILENKEALELLKNAISKAGYTDKIVIGMDVAASEFYRDGKYDLDFKSPDDPSRYISPDKLADLYKSFVKNYPVVSIEDPFDQDDWPAWKKFTAEAGIQVVGDDLTVTNPKRISKAVQEKSCNCLLLKVNQIGSVTESLQACKLAQSNGWGVMVSHRSGETEDTFIADLVVGLCTGQIKTGAPCRSERLAKYNQILRIEEELGSKARFAGRNFRNPRIN</sequence>
<reference evidence="20 21" key="1">
    <citation type="journal article" date="2024" name="Proc. Natl. Acad. Sci. U.S.A.">
        <title>The genetic regulatory architecture and epigenomic basis for age-related changes in rattlesnake venom.</title>
        <authorList>
            <person name="Hogan M.P."/>
            <person name="Holding M.L."/>
            <person name="Nystrom G.S."/>
            <person name="Colston T.J."/>
            <person name="Bartlett D.A."/>
            <person name="Mason A.J."/>
            <person name="Ellsworth S.A."/>
            <person name="Rautsaw R.M."/>
            <person name="Lawrence K.C."/>
            <person name="Strickland J.L."/>
            <person name="He B."/>
            <person name="Fraser P."/>
            <person name="Margres M.J."/>
            <person name="Gilbert D.M."/>
            <person name="Gibbs H.L."/>
            <person name="Parkinson C.L."/>
            <person name="Rokyta D.R."/>
        </authorList>
    </citation>
    <scope>NUCLEOTIDE SEQUENCE [LARGE SCALE GENOMIC DNA]</scope>
    <source>
        <strain evidence="20">DRR0105</strain>
    </source>
</reference>
<dbReference type="Gene3D" id="3.30.390.10">
    <property type="entry name" value="Enolase-like, N-terminal domain"/>
    <property type="match status" value="1"/>
</dbReference>
<keyword evidence="6 16" id="KW-0479">Metal-binding</keyword>
<protein>
    <recommendedName>
        <fullName evidence="11">Alpha-enolase</fullName>
        <ecNumber evidence="4">4.2.1.11</ecNumber>
    </recommendedName>
    <alternativeName>
        <fullName evidence="10">2-phospho-D-glycerate hydro-lyase</fullName>
    </alternativeName>
    <alternativeName>
        <fullName evidence="13">Phosphopyruvate hydratase</fullName>
    </alternativeName>
</protein>
<gene>
    <name evidence="20" type="ORF">NXF25_017609</name>
</gene>
<dbReference type="Gene3D" id="3.20.20.120">
    <property type="entry name" value="Enolase-like C-terminal domain"/>
    <property type="match status" value="1"/>
</dbReference>
<dbReference type="SFLD" id="SFLDF00002">
    <property type="entry name" value="enolase"/>
    <property type="match status" value="1"/>
</dbReference>
<evidence type="ECO:0000256" key="3">
    <source>
        <dbReference type="ARBA" id="ARBA00009604"/>
    </source>
</evidence>
<accession>A0AAW1ARY3</accession>
<dbReference type="GO" id="GO:0000015">
    <property type="term" value="C:phosphopyruvate hydratase complex"/>
    <property type="evidence" value="ECO:0007669"/>
    <property type="project" value="InterPro"/>
</dbReference>
<dbReference type="SUPFAM" id="SSF51604">
    <property type="entry name" value="Enolase C-terminal domain-like"/>
    <property type="match status" value="1"/>
</dbReference>
<evidence type="ECO:0000256" key="17">
    <source>
        <dbReference type="SAM" id="MobiDB-lite"/>
    </source>
</evidence>
<dbReference type="InterPro" id="IPR036849">
    <property type="entry name" value="Enolase-like_C_sf"/>
</dbReference>
<dbReference type="InterPro" id="IPR020810">
    <property type="entry name" value="Enolase_C"/>
</dbReference>
<evidence type="ECO:0000259" key="19">
    <source>
        <dbReference type="SMART" id="SM01193"/>
    </source>
</evidence>
<dbReference type="GO" id="GO:0004634">
    <property type="term" value="F:phosphopyruvate hydratase activity"/>
    <property type="evidence" value="ECO:0007669"/>
    <property type="project" value="UniProtKB-EC"/>
</dbReference>
<feature type="active site" description="Proton donor" evidence="14">
    <location>
        <position position="257"/>
    </location>
</feature>
<evidence type="ECO:0000313" key="20">
    <source>
        <dbReference type="EMBL" id="KAK9392022.1"/>
    </source>
</evidence>
<dbReference type="SFLD" id="SFLDS00001">
    <property type="entry name" value="Enolase"/>
    <property type="match status" value="1"/>
</dbReference>
<feature type="binding site" evidence="15">
    <location>
        <position position="441"/>
    </location>
    <ligand>
        <name>substrate</name>
    </ligand>
</feature>
<evidence type="ECO:0000256" key="11">
    <source>
        <dbReference type="ARBA" id="ARBA00040809"/>
    </source>
</evidence>
<dbReference type="AlphaFoldDB" id="A0AAW1ARY3"/>
<dbReference type="EC" id="4.2.1.11" evidence="4"/>
<feature type="binding site" evidence="16">
    <location>
        <position position="292"/>
    </location>
    <ligand>
        <name>Mg(2+)</name>
        <dbReference type="ChEBI" id="CHEBI:18420"/>
    </ligand>
</feature>
<keyword evidence="8" id="KW-0324">Glycolysis</keyword>
<feature type="domain" description="Enolase C-terminal TIM barrel" evidence="18">
    <location>
        <begin position="189"/>
        <end position="478"/>
    </location>
</feature>
<feature type="binding site" evidence="15">
    <location>
        <position position="365"/>
    </location>
    <ligand>
        <name>substrate</name>
    </ligand>
</feature>
<evidence type="ECO:0000256" key="1">
    <source>
        <dbReference type="ARBA" id="ARBA00004496"/>
    </source>
</evidence>
<dbReference type="NCBIfam" id="TIGR01060">
    <property type="entry name" value="eno"/>
    <property type="match status" value="1"/>
</dbReference>
<evidence type="ECO:0000256" key="12">
    <source>
        <dbReference type="ARBA" id="ARBA00048333"/>
    </source>
</evidence>
<dbReference type="CDD" id="cd03313">
    <property type="entry name" value="enolase"/>
    <property type="match status" value="1"/>
</dbReference>
<keyword evidence="7 16" id="KW-0460">Magnesium</keyword>
<evidence type="ECO:0000256" key="4">
    <source>
        <dbReference type="ARBA" id="ARBA00012058"/>
    </source>
</evidence>
<evidence type="ECO:0000256" key="2">
    <source>
        <dbReference type="ARBA" id="ARBA00005031"/>
    </source>
</evidence>
<keyword evidence="21" id="KW-1185">Reference proteome</keyword>
<comment type="cofactor">
    <cofactor evidence="16">
        <name>Mg(2+)</name>
        <dbReference type="ChEBI" id="CHEBI:18420"/>
    </cofactor>
    <text evidence="16">Mg(2+) is required for catalysis and for stabilizing the dimer.</text>
</comment>
<feature type="binding site" evidence="15">
    <location>
        <position position="205"/>
    </location>
    <ligand>
        <name>substrate</name>
    </ligand>
</feature>
<comment type="caution">
    <text evidence="20">The sequence shown here is derived from an EMBL/GenBank/DDBJ whole genome shotgun (WGS) entry which is preliminary data.</text>
</comment>
<dbReference type="HAMAP" id="MF_00318">
    <property type="entry name" value="Enolase"/>
    <property type="match status" value="1"/>
</dbReference>
<dbReference type="SMART" id="SM01192">
    <property type="entry name" value="Enolase_C"/>
    <property type="match status" value="1"/>
</dbReference>
<evidence type="ECO:0000256" key="14">
    <source>
        <dbReference type="PIRSR" id="PIRSR001400-1"/>
    </source>
</evidence>
<feature type="region of interest" description="Disordered" evidence="17">
    <location>
        <begin position="1"/>
        <end position="40"/>
    </location>
</feature>
<evidence type="ECO:0000259" key="18">
    <source>
        <dbReference type="SMART" id="SM01192"/>
    </source>
</evidence>
<organism evidence="20 21">
    <name type="scientific">Crotalus adamanteus</name>
    <name type="common">Eastern diamondback rattlesnake</name>
    <dbReference type="NCBI Taxonomy" id="8729"/>
    <lineage>
        <taxon>Eukaryota</taxon>
        <taxon>Metazoa</taxon>
        <taxon>Chordata</taxon>
        <taxon>Craniata</taxon>
        <taxon>Vertebrata</taxon>
        <taxon>Euteleostomi</taxon>
        <taxon>Lepidosauria</taxon>
        <taxon>Squamata</taxon>
        <taxon>Bifurcata</taxon>
        <taxon>Unidentata</taxon>
        <taxon>Episquamata</taxon>
        <taxon>Toxicofera</taxon>
        <taxon>Serpentes</taxon>
        <taxon>Colubroidea</taxon>
        <taxon>Viperidae</taxon>
        <taxon>Crotalinae</taxon>
        <taxon>Crotalus</taxon>
    </lineage>
</organism>
<proteinExistence type="inferred from homology"/>
<dbReference type="PRINTS" id="PR00148">
    <property type="entry name" value="ENOLASE"/>
</dbReference>
<dbReference type="Proteomes" id="UP001474421">
    <property type="component" value="Unassembled WGS sequence"/>
</dbReference>
<feature type="binding site" evidence="16">
    <location>
        <position position="340"/>
    </location>
    <ligand>
        <name>Mg(2+)</name>
        <dbReference type="ChEBI" id="CHEBI:18420"/>
    </ligand>
</feature>
<dbReference type="GO" id="GO:0000287">
    <property type="term" value="F:magnesium ion binding"/>
    <property type="evidence" value="ECO:0007669"/>
    <property type="project" value="InterPro"/>
</dbReference>
<dbReference type="SMART" id="SM01193">
    <property type="entry name" value="Enolase_N"/>
    <property type="match status" value="1"/>
</dbReference>
<feature type="binding site" evidence="15">
    <location>
        <position position="214"/>
    </location>
    <ligand>
        <name>substrate</name>
    </ligand>
</feature>
<feature type="binding site" evidence="15">
    <location>
        <begin position="417"/>
        <end position="420"/>
    </location>
    <ligand>
        <name>substrate</name>
    </ligand>
</feature>
<evidence type="ECO:0000256" key="9">
    <source>
        <dbReference type="ARBA" id="ARBA00023239"/>
    </source>
</evidence>
<comment type="catalytic activity">
    <reaction evidence="12">
        <text>(2R)-2-phosphoglycerate = phosphoenolpyruvate + H2O</text>
        <dbReference type="Rhea" id="RHEA:10164"/>
        <dbReference type="ChEBI" id="CHEBI:15377"/>
        <dbReference type="ChEBI" id="CHEBI:58289"/>
        <dbReference type="ChEBI" id="CHEBI:58702"/>
        <dbReference type="EC" id="4.2.1.11"/>
    </reaction>
</comment>
<evidence type="ECO:0000256" key="15">
    <source>
        <dbReference type="PIRSR" id="PIRSR001400-2"/>
    </source>
</evidence>
<comment type="pathway">
    <text evidence="2">Carbohydrate degradation; glycolysis; pyruvate from D-glyceraldehyde 3-phosphate: step 4/5.</text>
</comment>
<dbReference type="Pfam" id="PF03952">
    <property type="entry name" value="Enolase_N"/>
    <property type="match status" value="1"/>
</dbReference>
<keyword evidence="9" id="KW-0456">Lyase</keyword>
<evidence type="ECO:0000256" key="16">
    <source>
        <dbReference type="PIRSR" id="PIRSR001400-3"/>
    </source>
</evidence>
<evidence type="ECO:0000256" key="13">
    <source>
        <dbReference type="ARBA" id="ARBA00076765"/>
    </source>
</evidence>
<evidence type="ECO:0000256" key="5">
    <source>
        <dbReference type="ARBA" id="ARBA00022490"/>
    </source>
</evidence>
<evidence type="ECO:0000256" key="6">
    <source>
        <dbReference type="ARBA" id="ARBA00022723"/>
    </source>
</evidence>
<feature type="domain" description="Enolase N-terminal" evidence="19">
    <location>
        <begin position="50"/>
        <end position="181"/>
    </location>
</feature>
<dbReference type="FunFam" id="3.20.20.120:FF:000002">
    <property type="entry name" value="Enolase 1"/>
    <property type="match status" value="1"/>
</dbReference>
<comment type="similarity">
    <text evidence="3">Belongs to the enolase family.</text>
</comment>
<feature type="active site" description="Proton acceptor" evidence="14">
    <location>
        <position position="390"/>
    </location>
</feature>
<dbReference type="InterPro" id="IPR020809">
    <property type="entry name" value="Enolase_CS"/>
</dbReference>
<dbReference type="SFLD" id="SFLDG00178">
    <property type="entry name" value="enolase"/>
    <property type="match status" value="1"/>
</dbReference>
<dbReference type="PANTHER" id="PTHR11902:SF12">
    <property type="entry name" value="ALPHA-ENOLASE"/>
    <property type="match status" value="1"/>
</dbReference>